<protein>
    <submittedName>
        <fullName evidence="5">Alanyl-tRNA editing protein</fullName>
    </submittedName>
</protein>
<gene>
    <name evidence="5" type="ORF">MUN46_009575</name>
</gene>
<evidence type="ECO:0000313" key="6">
    <source>
        <dbReference type="Proteomes" id="UP001165481"/>
    </source>
</evidence>
<keyword evidence="3" id="KW-0862">Zinc</keyword>
<evidence type="ECO:0000313" key="5">
    <source>
        <dbReference type="EMBL" id="MDL2060183.1"/>
    </source>
</evidence>
<dbReference type="EMBL" id="JAKZJU020000001">
    <property type="protein sequence ID" value="MDL2060183.1"/>
    <property type="molecule type" value="Genomic_DNA"/>
</dbReference>
<feature type="domain" description="Threonyl/alanyl tRNA synthetase SAD" evidence="4">
    <location>
        <begin position="171"/>
        <end position="201"/>
    </location>
</feature>
<dbReference type="InterPro" id="IPR018163">
    <property type="entry name" value="Thr/Ala-tRNA-synth_IIc_edit"/>
</dbReference>
<evidence type="ECO:0000256" key="3">
    <source>
        <dbReference type="ARBA" id="ARBA00022833"/>
    </source>
</evidence>
<evidence type="ECO:0000256" key="1">
    <source>
        <dbReference type="ARBA" id="ARBA00001947"/>
    </source>
</evidence>
<proteinExistence type="predicted"/>
<dbReference type="PANTHER" id="PTHR43462">
    <property type="entry name" value="ALANYL-TRNA EDITING PROTEIN"/>
    <property type="match status" value="1"/>
</dbReference>
<dbReference type="Pfam" id="PF07973">
    <property type="entry name" value="tRNA_SAD"/>
    <property type="match status" value="1"/>
</dbReference>
<dbReference type="Gene3D" id="3.30.980.10">
    <property type="entry name" value="Threonyl-trna Synthetase, Chain A, domain 2"/>
    <property type="match status" value="1"/>
</dbReference>
<dbReference type="SUPFAM" id="SSF50447">
    <property type="entry name" value="Translation proteins"/>
    <property type="match status" value="1"/>
</dbReference>
<reference evidence="5" key="1">
    <citation type="submission" date="2023-03" db="EMBL/GenBank/DDBJ databases">
        <title>Mesosutterella sp. nov. isolated from porcine feces.</title>
        <authorList>
            <person name="Yu S."/>
        </authorList>
    </citation>
    <scope>NUCLEOTIDE SEQUENCE</scope>
    <source>
        <strain evidence="5">AGMB02718</strain>
    </source>
</reference>
<keyword evidence="2" id="KW-0479">Metal-binding</keyword>
<dbReference type="Proteomes" id="UP001165481">
    <property type="component" value="Unassembled WGS sequence"/>
</dbReference>
<dbReference type="PANTHER" id="PTHR43462:SF2">
    <property type="entry name" value="THREONYL AND ALANYL TRNA SYNTHETASE SECOND ADDITIONAL DOMAIN-CONTAINING PROTEIN"/>
    <property type="match status" value="1"/>
</dbReference>
<organism evidence="5 6">
    <name type="scientific">Mesosutterella faecium</name>
    <dbReference type="NCBI Taxonomy" id="2925194"/>
    <lineage>
        <taxon>Bacteria</taxon>
        <taxon>Pseudomonadati</taxon>
        <taxon>Pseudomonadota</taxon>
        <taxon>Betaproteobacteria</taxon>
        <taxon>Burkholderiales</taxon>
        <taxon>Sutterellaceae</taxon>
        <taxon>Mesosutterella</taxon>
    </lineage>
</organism>
<keyword evidence="6" id="KW-1185">Reference proteome</keyword>
<dbReference type="Gene3D" id="2.40.30.130">
    <property type="match status" value="1"/>
</dbReference>
<accession>A0ABT7IQK6</accession>
<name>A0ABT7IQK6_9BURK</name>
<dbReference type="InterPro" id="IPR009000">
    <property type="entry name" value="Transl_B-barrel_sf"/>
</dbReference>
<evidence type="ECO:0000256" key="2">
    <source>
        <dbReference type="ARBA" id="ARBA00022723"/>
    </source>
</evidence>
<dbReference type="RefSeq" id="WP_243377000.1">
    <property type="nucleotide sequence ID" value="NZ_JAKZJU020000001.1"/>
</dbReference>
<comment type="cofactor">
    <cofactor evidence="1">
        <name>Zn(2+)</name>
        <dbReference type="ChEBI" id="CHEBI:29105"/>
    </cofactor>
</comment>
<evidence type="ECO:0000259" key="4">
    <source>
        <dbReference type="Pfam" id="PF07973"/>
    </source>
</evidence>
<comment type="caution">
    <text evidence="5">The sequence shown here is derived from an EMBL/GenBank/DDBJ whole genome shotgun (WGS) entry which is preliminary data.</text>
</comment>
<dbReference type="InterPro" id="IPR012947">
    <property type="entry name" value="tRNA_SAD"/>
</dbReference>
<dbReference type="SUPFAM" id="SSF55186">
    <property type="entry name" value="ThrRS/AlaRS common domain"/>
    <property type="match status" value="1"/>
</dbReference>
<sequence length="216" mass="23246">MPTERLYYAPGCLEADCRVISCSPLEGGLFAIVLDRTPFHPKGGGQPADRGTLAGVPVEAVYEDGSGCIVHAAAGPLAEGSCVRARVDEAARTLHSRLHSAAHLFSAWLESRGWQAVKGDHFPGQSRVVFKPRDAGSPPPLPEAHEIEEFLEKTAEEKLPFRQSVDARGWRTVTWGSLPAYPCGGTHVADTSGIGTIRVTKIRFRKGELSVSYEAA</sequence>
<dbReference type="InterPro" id="IPR051335">
    <property type="entry name" value="Alanyl-tRNA_Editing_Enzymes"/>
</dbReference>